<dbReference type="AlphaFoldDB" id="A0A0D3KNB8"/>
<keyword evidence="8" id="KW-1185">Reference proteome</keyword>
<organism evidence="7 8">
    <name type="scientific">Emiliania huxleyi (strain CCMP1516)</name>
    <dbReference type="NCBI Taxonomy" id="280463"/>
    <lineage>
        <taxon>Eukaryota</taxon>
        <taxon>Haptista</taxon>
        <taxon>Haptophyta</taxon>
        <taxon>Prymnesiophyceae</taxon>
        <taxon>Isochrysidales</taxon>
        <taxon>Noelaerhabdaceae</taxon>
        <taxon>Emiliania</taxon>
    </lineage>
</organism>
<keyword evidence="2" id="KW-0813">Transport</keyword>
<dbReference type="GeneID" id="17282522"/>
<evidence type="ECO:0000256" key="3">
    <source>
        <dbReference type="ARBA" id="ARBA00022692"/>
    </source>
</evidence>
<dbReference type="InterPro" id="IPR051679">
    <property type="entry name" value="DASS-Related_Transporters"/>
</dbReference>
<dbReference type="PANTHER" id="PTHR43652:SF2">
    <property type="entry name" value="BASIC AMINO ACID ANTIPORTER YFCC-RELATED"/>
    <property type="match status" value="1"/>
</dbReference>
<sequence>MLGADLFERESGGPLPFLGAVFLFTSALSCLVSNAACVVLVYGVLKDLHDGGGLAALRPAQVMLAMMMGASASFATPIGYQTNLMVLQPGGYSFADFARLGLPLTLSTALCAAASIYSLPASWLP</sequence>
<evidence type="ECO:0008006" key="9">
    <source>
        <dbReference type="Google" id="ProtNLM"/>
    </source>
</evidence>
<dbReference type="HOGENOM" id="CLU_142917_0_0_1"/>
<keyword evidence="5 6" id="KW-0472">Membrane</keyword>
<dbReference type="KEGG" id="ehx:EMIHUDRAFT_225687"/>
<evidence type="ECO:0000256" key="5">
    <source>
        <dbReference type="ARBA" id="ARBA00023136"/>
    </source>
</evidence>
<evidence type="ECO:0000256" key="2">
    <source>
        <dbReference type="ARBA" id="ARBA00022448"/>
    </source>
</evidence>
<evidence type="ECO:0000313" key="7">
    <source>
        <dbReference type="EnsemblProtists" id="EOD37253"/>
    </source>
</evidence>
<feature type="transmembrane region" description="Helical" evidence="6">
    <location>
        <begin position="100"/>
        <end position="119"/>
    </location>
</feature>
<reference evidence="8" key="1">
    <citation type="journal article" date="2013" name="Nature">
        <title>Pan genome of the phytoplankton Emiliania underpins its global distribution.</title>
        <authorList>
            <person name="Read B.A."/>
            <person name="Kegel J."/>
            <person name="Klute M.J."/>
            <person name="Kuo A."/>
            <person name="Lefebvre S.C."/>
            <person name="Maumus F."/>
            <person name="Mayer C."/>
            <person name="Miller J."/>
            <person name="Monier A."/>
            <person name="Salamov A."/>
            <person name="Young J."/>
            <person name="Aguilar M."/>
            <person name="Claverie J.M."/>
            <person name="Frickenhaus S."/>
            <person name="Gonzalez K."/>
            <person name="Herman E.K."/>
            <person name="Lin Y.C."/>
            <person name="Napier J."/>
            <person name="Ogata H."/>
            <person name="Sarno A.F."/>
            <person name="Shmutz J."/>
            <person name="Schroeder D."/>
            <person name="de Vargas C."/>
            <person name="Verret F."/>
            <person name="von Dassow P."/>
            <person name="Valentin K."/>
            <person name="Van de Peer Y."/>
            <person name="Wheeler G."/>
            <person name="Dacks J.B."/>
            <person name="Delwiche C.F."/>
            <person name="Dyhrman S.T."/>
            <person name="Glockner G."/>
            <person name="John U."/>
            <person name="Richards T."/>
            <person name="Worden A.Z."/>
            <person name="Zhang X."/>
            <person name="Grigoriev I.V."/>
            <person name="Allen A.E."/>
            <person name="Bidle K."/>
            <person name="Borodovsky M."/>
            <person name="Bowler C."/>
            <person name="Brownlee C."/>
            <person name="Cock J.M."/>
            <person name="Elias M."/>
            <person name="Gladyshev V.N."/>
            <person name="Groth M."/>
            <person name="Guda C."/>
            <person name="Hadaegh A."/>
            <person name="Iglesias-Rodriguez M.D."/>
            <person name="Jenkins J."/>
            <person name="Jones B.M."/>
            <person name="Lawson T."/>
            <person name="Leese F."/>
            <person name="Lindquist E."/>
            <person name="Lobanov A."/>
            <person name="Lomsadze A."/>
            <person name="Malik S.B."/>
            <person name="Marsh M.E."/>
            <person name="Mackinder L."/>
            <person name="Mock T."/>
            <person name="Mueller-Roeber B."/>
            <person name="Pagarete A."/>
            <person name="Parker M."/>
            <person name="Probert I."/>
            <person name="Quesneville H."/>
            <person name="Raines C."/>
            <person name="Rensing S.A."/>
            <person name="Riano-Pachon D.M."/>
            <person name="Richier S."/>
            <person name="Rokitta S."/>
            <person name="Shiraiwa Y."/>
            <person name="Soanes D.M."/>
            <person name="van der Giezen M."/>
            <person name="Wahlund T.M."/>
            <person name="Williams B."/>
            <person name="Wilson W."/>
            <person name="Wolfe G."/>
            <person name="Wurch L.L."/>
        </authorList>
    </citation>
    <scope>NUCLEOTIDE SEQUENCE</scope>
</reference>
<accession>A0A0D3KNB8</accession>
<protein>
    <recommendedName>
        <fullName evidence="9">Citrate transporter-like domain-containing protein</fullName>
    </recommendedName>
</protein>
<dbReference type="PaxDb" id="2903-EOD37253"/>
<feature type="transmembrane region" description="Helical" evidence="6">
    <location>
        <begin position="57"/>
        <end position="80"/>
    </location>
</feature>
<proteinExistence type="predicted"/>
<dbReference type="Proteomes" id="UP000013827">
    <property type="component" value="Unassembled WGS sequence"/>
</dbReference>
<dbReference type="PANTHER" id="PTHR43652">
    <property type="entry name" value="BASIC AMINO ACID ANTIPORTER YFCC-RELATED"/>
    <property type="match status" value="1"/>
</dbReference>
<keyword evidence="4 6" id="KW-1133">Transmembrane helix</keyword>
<evidence type="ECO:0000256" key="1">
    <source>
        <dbReference type="ARBA" id="ARBA00004141"/>
    </source>
</evidence>
<name>A0A0D3KNB8_EMIH1</name>
<evidence type="ECO:0000256" key="4">
    <source>
        <dbReference type="ARBA" id="ARBA00022989"/>
    </source>
</evidence>
<feature type="transmembrane region" description="Helical" evidence="6">
    <location>
        <begin position="20"/>
        <end position="45"/>
    </location>
</feature>
<dbReference type="GO" id="GO:0005886">
    <property type="term" value="C:plasma membrane"/>
    <property type="evidence" value="ECO:0007669"/>
    <property type="project" value="TreeGrafter"/>
</dbReference>
<dbReference type="PROSITE" id="PS01271">
    <property type="entry name" value="NA_SULFATE"/>
    <property type="match status" value="1"/>
</dbReference>
<evidence type="ECO:0000313" key="8">
    <source>
        <dbReference type="Proteomes" id="UP000013827"/>
    </source>
</evidence>
<reference evidence="7" key="2">
    <citation type="submission" date="2024-10" db="UniProtKB">
        <authorList>
            <consortium name="EnsemblProtists"/>
        </authorList>
    </citation>
    <scope>IDENTIFICATION</scope>
</reference>
<dbReference type="RefSeq" id="XP_005789682.1">
    <property type="nucleotide sequence ID" value="XM_005789625.1"/>
</dbReference>
<dbReference type="EnsemblProtists" id="EOD37253">
    <property type="protein sequence ID" value="EOD37253"/>
    <property type="gene ID" value="EMIHUDRAFT_225687"/>
</dbReference>
<keyword evidence="3 6" id="KW-0812">Transmembrane</keyword>
<comment type="subcellular location">
    <subcellularLocation>
        <location evidence="1">Membrane</location>
        <topology evidence="1">Multi-pass membrane protein</topology>
    </subcellularLocation>
</comment>
<dbReference type="InterPro" id="IPR031312">
    <property type="entry name" value="Na/sul_symport_CS"/>
</dbReference>
<evidence type="ECO:0000256" key="6">
    <source>
        <dbReference type="SAM" id="Phobius"/>
    </source>
</evidence>